<evidence type="ECO:0000256" key="2">
    <source>
        <dbReference type="ARBA" id="ARBA00022692"/>
    </source>
</evidence>
<name>A0A7S3MA22_9STRA</name>
<evidence type="ECO:0000256" key="5">
    <source>
        <dbReference type="ARBA" id="ARBA00023136"/>
    </source>
</evidence>
<keyword evidence="3" id="KW-0732">Signal</keyword>
<evidence type="ECO:0000256" key="6">
    <source>
        <dbReference type="SAM" id="MobiDB-lite"/>
    </source>
</evidence>
<keyword evidence="5 7" id="KW-0472">Membrane</keyword>
<feature type="transmembrane region" description="Helical" evidence="7">
    <location>
        <begin position="44"/>
        <end position="61"/>
    </location>
</feature>
<feature type="region of interest" description="Disordered" evidence="6">
    <location>
        <begin position="116"/>
        <end position="175"/>
    </location>
</feature>
<evidence type="ECO:0000256" key="3">
    <source>
        <dbReference type="ARBA" id="ARBA00022729"/>
    </source>
</evidence>
<dbReference type="EMBL" id="HBIC01040271">
    <property type="protein sequence ID" value="CAE0291852.1"/>
    <property type="molecule type" value="Transcribed_RNA"/>
</dbReference>
<dbReference type="PANTHER" id="PTHR21229:SF1">
    <property type="entry name" value="GH17801P"/>
    <property type="match status" value="1"/>
</dbReference>
<protein>
    <recommendedName>
        <fullName evidence="8">GOST seven transmembrane domain-containing protein</fullName>
    </recommendedName>
</protein>
<comment type="subcellular location">
    <subcellularLocation>
        <location evidence="1">Membrane</location>
        <topology evidence="1">Multi-pass membrane protein</topology>
    </subcellularLocation>
</comment>
<dbReference type="Pfam" id="PF06814">
    <property type="entry name" value="GOST_TM"/>
    <property type="match status" value="1"/>
</dbReference>
<accession>A0A7S3MA22</accession>
<feature type="compositionally biased region" description="Basic and acidic residues" evidence="6">
    <location>
        <begin position="116"/>
        <end position="129"/>
    </location>
</feature>
<dbReference type="InterPro" id="IPR009637">
    <property type="entry name" value="GPR107/GPR108-like"/>
</dbReference>
<dbReference type="GO" id="GO:0016020">
    <property type="term" value="C:membrane"/>
    <property type="evidence" value="ECO:0007669"/>
    <property type="project" value="UniProtKB-SubCell"/>
</dbReference>
<evidence type="ECO:0000256" key="1">
    <source>
        <dbReference type="ARBA" id="ARBA00004141"/>
    </source>
</evidence>
<evidence type="ECO:0000259" key="8">
    <source>
        <dbReference type="Pfam" id="PF06814"/>
    </source>
</evidence>
<organism evidence="9">
    <name type="scientific">Spumella elongata</name>
    <dbReference type="NCBI Taxonomy" id="89044"/>
    <lineage>
        <taxon>Eukaryota</taxon>
        <taxon>Sar</taxon>
        <taxon>Stramenopiles</taxon>
        <taxon>Ochrophyta</taxon>
        <taxon>Chrysophyceae</taxon>
        <taxon>Chromulinales</taxon>
        <taxon>Chromulinaceae</taxon>
        <taxon>Spumella</taxon>
    </lineage>
</organism>
<reference evidence="9" key="1">
    <citation type="submission" date="2021-01" db="EMBL/GenBank/DDBJ databases">
        <authorList>
            <person name="Corre E."/>
            <person name="Pelletier E."/>
            <person name="Niang G."/>
            <person name="Scheremetjew M."/>
            <person name="Finn R."/>
            <person name="Kale V."/>
            <person name="Holt S."/>
            <person name="Cochrane G."/>
            <person name="Meng A."/>
            <person name="Brown T."/>
            <person name="Cohen L."/>
        </authorList>
    </citation>
    <scope>NUCLEOTIDE SEQUENCE</scope>
    <source>
        <strain evidence="9">CCAP 955/1</strain>
    </source>
</reference>
<feature type="transmembrane region" description="Helical" evidence="7">
    <location>
        <begin position="73"/>
        <end position="98"/>
    </location>
</feature>
<dbReference type="AlphaFoldDB" id="A0A7S3MA22"/>
<dbReference type="InterPro" id="IPR053937">
    <property type="entry name" value="GOST_TM"/>
</dbReference>
<keyword evidence="2 7" id="KW-0812">Transmembrane</keyword>
<keyword evidence="4 7" id="KW-1133">Transmembrane helix</keyword>
<proteinExistence type="predicted"/>
<dbReference type="PANTHER" id="PTHR21229">
    <property type="entry name" value="LUNG SEVEN TRANSMEMBRANE RECEPTOR"/>
    <property type="match status" value="1"/>
</dbReference>
<feature type="compositionally biased region" description="Acidic residues" evidence="6">
    <location>
        <begin position="133"/>
        <end position="146"/>
    </location>
</feature>
<feature type="transmembrane region" description="Helical" evidence="7">
    <location>
        <begin position="6"/>
        <end position="23"/>
    </location>
</feature>
<evidence type="ECO:0000256" key="7">
    <source>
        <dbReference type="SAM" id="Phobius"/>
    </source>
</evidence>
<gene>
    <name evidence="9" type="ORF">SELO1098_LOCUS20698</name>
</gene>
<sequence length="175" mass="20229">MLPVALLNGVIFYWIFTALSSLMETLRERRQQEKLLLFERLWKVLVAALAAASSTLLFQIFDLSRSISIRWHYQWFFADGVSHILFLLVLSVMMYLWAPHTNSQRYAYSLQIDGDDKDKDEEGKEKEKPNVWAEEEGLDDDGEDESFWATTHEKGERKPKPTSVAPERIGTGEVS</sequence>
<dbReference type="GO" id="GO:0005794">
    <property type="term" value="C:Golgi apparatus"/>
    <property type="evidence" value="ECO:0007669"/>
    <property type="project" value="TreeGrafter"/>
</dbReference>
<evidence type="ECO:0000256" key="4">
    <source>
        <dbReference type="ARBA" id="ARBA00022989"/>
    </source>
</evidence>
<dbReference type="GO" id="GO:0042147">
    <property type="term" value="P:retrograde transport, endosome to Golgi"/>
    <property type="evidence" value="ECO:0007669"/>
    <property type="project" value="TreeGrafter"/>
</dbReference>
<evidence type="ECO:0000313" key="9">
    <source>
        <dbReference type="EMBL" id="CAE0291852.1"/>
    </source>
</evidence>
<dbReference type="GO" id="GO:0005829">
    <property type="term" value="C:cytosol"/>
    <property type="evidence" value="ECO:0007669"/>
    <property type="project" value="GOC"/>
</dbReference>
<feature type="domain" description="GOST seven transmembrane" evidence="8">
    <location>
        <begin position="2"/>
        <end position="104"/>
    </location>
</feature>